<keyword evidence="5 6" id="KW-0472">Membrane</keyword>
<protein>
    <submittedName>
        <fullName evidence="8">Bifunctional SulP family inorganic anion transporter/carbonic anhydrase</fullName>
    </submittedName>
</protein>
<dbReference type="Gene3D" id="3.40.1050.10">
    <property type="entry name" value="Carbonic anhydrase"/>
    <property type="match status" value="1"/>
</dbReference>
<dbReference type="Proteomes" id="UP000625551">
    <property type="component" value="Unassembled WGS sequence"/>
</dbReference>
<feature type="transmembrane region" description="Helical" evidence="6">
    <location>
        <begin position="102"/>
        <end position="123"/>
    </location>
</feature>
<feature type="transmembrane region" description="Helical" evidence="6">
    <location>
        <begin position="54"/>
        <end position="71"/>
    </location>
</feature>
<dbReference type="EMBL" id="JACXAJ010000001">
    <property type="protein sequence ID" value="MBD1395782.1"/>
    <property type="molecule type" value="Genomic_DNA"/>
</dbReference>
<comment type="similarity">
    <text evidence="2">Belongs to the beta-class carbonic anhydrase family.</text>
</comment>
<dbReference type="Pfam" id="PF00916">
    <property type="entry name" value="Sulfate_transp"/>
    <property type="match status" value="1"/>
</dbReference>
<keyword evidence="9" id="KW-1185">Reference proteome</keyword>
<reference evidence="8 9" key="1">
    <citation type="submission" date="2020-09" db="EMBL/GenBank/DDBJ databases">
        <title>Genome sequencing and assembly of Pontibacter sp.</title>
        <authorList>
            <person name="Chhetri G."/>
        </authorList>
    </citation>
    <scope>NUCLEOTIDE SEQUENCE [LARGE SCALE GENOMIC DNA]</scope>
    <source>
        <strain evidence="8 9">JH31</strain>
    </source>
</reference>
<evidence type="ECO:0000313" key="9">
    <source>
        <dbReference type="Proteomes" id="UP000625551"/>
    </source>
</evidence>
<feature type="domain" description="SLC26A/SulP transporter" evidence="7">
    <location>
        <begin position="27"/>
        <end position="391"/>
    </location>
</feature>
<comment type="subcellular location">
    <subcellularLocation>
        <location evidence="1">Membrane</location>
        <topology evidence="1">Multi-pass membrane protein</topology>
    </subcellularLocation>
</comment>
<dbReference type="InterPro" id="IPR001765">
    <property type="entry name" value="Carbonic_anhydrase"/>
</dbReference>
<feature type="transmembrane region" description="Helical" evidence="6">
    <location>
        <begin position="179"/>
        <end position="200"/>
    </location>
</feature>
<gene>
    <name evidence="8" type="ORF">H9Q13_01275</name>
</gene>
<dbReference type="InterPro" id="IPR036874">
    <property type="entry name" value="Carbonic_anhydrase_sf"/>
</dbReference>
<feature type="transmembrane region" description="Helical" evidence="6">
    <location>
        <begin position="270"/>
        <end position="289"/>
    </location>
</feature>
<evidence type="ECO:0000259" key="7">
    <source>
        <dbReference type="Pfam" id="PF00916"/>
    </source>
</evidence>
<feature type="transmembrane region" description="Helical" evidence="6">
    <location>
        <begin position="401"/>
        <end position="432"/>
    </location>
</feature>
<keyword evidence="4 6" id="KW-1133">Transmembrane helix</keyword>
<evidence type="ECO:0000256" key="4">
    <source>
        <dbReference type="ARBA" id="ARBA00022989"/>
    </source>
</evidence>
<dbReference type="InterPro" id="IPR011547">
    <property type="entry name" value="SLC26A/SulP_dom"/>
</dbReference>
<keyword evidence="3 6" id="KW-0812">Transmembrane</keyword>
<name>A0ABR7XBW4_9BACT</name>
<evidence type="ECO:0000256" key="6">
    <source>
        <dbReference type="SAM" id="Phobius"/>
    </source>
</evidence>
<proteinExistence type="inferred from homology"/>
<evidence type="ECO:0000256" key="2">
    <source>
        <dbReference type="ARBA" id="ARBA00006217"/>
    </source>
</evidence>
<evidence type="ECO:0000313" key="8">
    <source>
        <dbReference type="EMBL" id="MBD1395782.1"/>
    </source>
</evidence>
<feature type="transmembrane region" description="Helical" evidence="6">
    <location>
        <begin position="212"/>
        <end position="230"/>
    </location>
</feature>
<feature type="transmembrane region" description="Helical" evidence="6">
    <location>
        <begin position="29"/>
        <end position="48"/>
    </location>
</feature>
<evidence type="ECO:0000256" key="1">
    <source>
        <dbReference type="ARBA" id="ARBA00004141"/>
    </source>
</evidence>
<dbReference type="SUPFAM" id="SSF53056">
    <property type="entry name" value="beta-carbonic anhydrase, cab"/>
    <property type="match status" value="1"/>
</dbReference>
<evidence type="ECO:0000256" key="3">
    <source>
        <dbReference type="ARBA" id="ARBA00022692"/>
    </source>
</evidence>
<comment type="caution">
    <text evidence="8">The sequence shown here is derived from an EMBL/GenBank/DDBJ whole genome shotgun (WGS) entry which is preliminary data.</text>
</comment>
<evidence type="ECO:0000256" key="5">
    <source>
        <dbReference type="ARBA" id="ARBA00023136"/>
    </source>
</evidence>
<organism evidence="8 9">
    <name type="scientific">Pontibacter aquaedesilientis</name>
    <dbReference type="NCBI Taxonomy" id="2766980"/>
    <lineage>
        <taxon>Bacteria</taxon>
        <taxon>Pseudomonadati</taxon>
        <taxon>Bacteroidota</taxon>
        <taxon>Cytophagia</taxon>
        <taxon>Cytophagales</taxon>
        <taxon>Hymenobacteraceae</taxon>
        <taxon>Pontibacter</taxon>
    </lineage>
</organism>
<sequence>MEDNISSVVGKSNVENLKRSIFSKPGKDIPAGIVVFLVALPLCLGIALASGAPLISGLISGIIGGIVIGAISQSDVSVSGPAASLTAVVLVAIQNLERFEIFLLALVLGGLIQLALGLMKAGLIADYLPTSIIKGLLAAIGLILIISQIPYAMGVELGKSRMMDYSQNFFTGAQQKVTFIFKSMAPGAITLSLISMGVLVFWDKTFMRKLKLVPPFLVVVILGVILNQFFKYVIPSLYLDGIHLVNIPKIEGFASFVTFPDFTAIGNIQVWTYAFTIALIASIASLLAIEAADNLDPHKRRSPPNRELVAQGIGNTLAGLVGGIPITSVIVRSSVNIETGAETKLSTIIHGTLLLVSVLFLSSVINLIPLASLAVLLLVVGYKLASVTIFKSMYLKGWPQFLPFVVTTLSILVTDVLIGVMIGTAVSIFFLLRGNFYNPFYIESTSTPKGKVYRLELSNEVSFLNKPAIKSTLWNLPKNSQIIIDATFATYIEPDVIEILHDFQDTFARENDIEVIMTGLRESYAAKNQEEVMDVNTEVTNVLATPQDILDYLKDGNQRYVDGNLVSRRLRNKELMDFIKEAPLAAVVNSIDMREPLNMLLNTGIGDLIPLRAAGNLMSDFLIYSTEIACRKQGARLILLMGNSGNSFISEALECYLAGKESYLYPLLGPALASRAISPEQLVKENLNKLVDEITLWNLAESKRRIMDQNQYIREQVSLGQLGLCSAFFDRETGNIEFSALVKV</sequence>
<dbReference type="PANTHER" id="PTHR11814">
    <property type="entry name" value="SULFATE TRANSPORTER"/>
    <property type="match status" value="1"/>
</dbReference>
<feature type="transmembrane region" description="Helical" evidence="6">
    <location>
        <begin position="135"/>
        <end position="153"/>
    </location>
</feature>
<feature type="transmembrane region" description="Helical" evidence="6">
    <location>
        <begin position="309"/>
        <end position="331"/>
    </location>
</feature>
<accession>A0ABR7XBW4</accession>
<dbReference type="InterPro" id="IPR001902">
    <property type="entry name" value="SLC26A/SulP_fam"/>
</dbReference>
<feature type="transmembrane region" description="Helical" evidence="6">
    <location>
        <begin position="351"/>
        <end position="380"/>
    </location>
</feature>
<dbReference type="Pfam" id="PF00484">
    <property type="entry name" value="Pro_CA"/>
    <property type="match status" value="1"/>
</dbReference>